<sequence length="324" mass="37588">MRAPTWLSVGFWDVDSEARHMPSFWGAYSEAPRTPPIQPQRLAAVRPPPPPRCARFARVLINIEVVLGFVALHVLFFFHFLPLFLPCFFSSYFRLYWSFTVCALFWRLRKLGFLLSDSFAVVPWDFCSVDLELLWVFSRRANKGGVLVRSCYLFSSGDRTKALFGFVPFQDIVPAACVCFEVEIPRGESVAETIRYWGGPFSDVDKSEEDAARRAVAKLRDEYDFEIKDANLEDKKFYENLYARLSVDHTMVREKYKRIKLRKCFEMLQRPSVCGVRPTSSGWDLKKIRRRHRVIETEAVSMLLYLASNCSFWGFFVEKVTAVA</sequence>
<dbReference type="EMBL" id="LR862143">
    <property type="protein sequence ID" value="CAD1823681.1"/>
    <property type="molecule type" value="Genomic_DNA"/>
</dbReference>
<name>A0A6V7NYL9_ANACO</name>
<evidence type="ECO:0000313" key="2">
    <source>
        <dbReference type="EMBL" id="CAD1823681.1"/>
    </source>
</evidence>
<evidence type="ECO:0000256" key="1">
    <source>
        <dbReference type="SAM" id="Phobius"/>
    </source>
</evidence>
<gene>
    <name evidence="2" type="ORF">CB5_LOCUS6892</name>
</gene>
<organism evidence="2">
    <name type="scientific">Ananas comosus var. bracteatus</name>
    <name type="common">red pineapple</name>
    <dbReference type="NCBI Taxonomy" id="296719"/>
    <lineage>
        <taxon>Eukaryota</taxon>
        <taxon>Viridiplantae</taxon>
        <taxon>Streptophyta</taxon>
        <taxon>Embryophyta</taxon>
        <taxon>Tracheophyta</taxon>
        <taxon>Spermatophyta</taxon>
        <taxon>Magnoliopsida</taxon>
        <taxon>Liliopsida</taxon>
        <taxon>Poales</taxon>
        <taxon>Bromeliaceae</taxon>
        <taxon>Bromelioideae</taxon>
        <taxon>Ananas</taxon>
    </lineage>
</organism>
<protein>
    <submittedName>
        <fullName evidence="2">Uncharacterized protein</fullName>
    </submittedName>
</protein>
<dbReference type="AlphaFoldDB" id="A0A6V7NYL9"/>
<keyword evidence="1" id="KW-0472">Membrane</keyword>
<feature type="transmembrane region" description="Helical" evidence="1">
    <location>
        <begin position="56"/>
        <end position="77"/>
    </location>
</feature>
<keyword evidence="1" id="KW-1133">Transmembrane helix</keyword>
<accession>A0A6V7NYL9</accession>
<reference evidence="2" key="1">
    <citation type="submission" date="2020-07" db="EMBL/GenBank/DDBJ databases">
        <authorList>
            <person name="Lin J."/>
        </authorList>
    </citation>
    <scope>NUCLEOTIDE SEQUENCE</scope>
</reference>
<proteinExistence type="predicted"/>
<keyword evidence="1" id="KW-0812">Transmembrane</keyword>